<accession>A0A1I2R3I5</accession>
<protein>
    <submittedName>
        <fullName evidence="1">Uncharacterized protein</fullName>
    </submittedName>
</protein>
<dbReference type="Proteomes" id="UP000199229">
    <property type="component" value="Unassembled WGS sequence"/>
</dbReference>
<dbReference type="EMBL" id="FOPM01000002">
    <property type="protein sequence ID" value="SFG34960.1"/>
    <property type="molecule type" value="Genomic_DNA"/>
</dbReference>
<dbReference type="STRING" id="582675.SAMN05192565_10243"/>
<sequence>MPRLGNPLVYDLLETSRALAGTGGRANLRKAAMRRATSGAYYAVFHALCFICASELIGWSQDNDVLEPSYRLLDHGTAKKRLNSRDATLIGPCVTDIGNNFLSLQEARNVADYSPPALAVRHDETLRLIEVAERTVALIESLPKQDRKKLAVLLIARTRPL</sequence>
<organism evidence="1 2">
    <name type="scientific">Methylobacterium gossipiicola</name>
    <dbReference type="NCBI Taxonomy" id="582675"/>
    <lineage>
        <taxon>Bacteria</taxon>
        <taxon>Pseudomonadati</taxon>
        <taxon>Pseudomonadota</taxon>
        <taxon>Alphaproteobacteria</taxon>
        <taxon>Hyphomicrobiales</taxon>
        <taxon>Methylobacteriaceae</taxon>
        <taxon>Methylobacterium</taxon>
    </lineage>
</organism>
<keyword evidence="2" id="KW-1185">Reference proteome</keyword>
<evidence type="ECO:0000313" key="2">
    <source>
        <dbReference type="Proteomes" id="UP000199229"/>
    </source>
</evidence>
<reference evidence="2" key="1">
    <citation type="submission" date="2016-10" db="EMBL/GenBank/DDBJ databases">
        <authorList>
            <person name="Varghese N."/>
            <person name="Submissions S."/>
        </authorList>
    </citation>
    <scope>NUCLEOTIDE SEQUENCE [LARGE SCALE GENOMIC DNA]</scope>
    <source>
        <strain evidence="2">Gh-105</strain>
    </source>
</reference>
<evidence type="ECO:0000313" key="1">
    <source>
        <dbReference type="EMBL" id="SFG34960.1"/>
    </source>
</evidence>
<proteinExistence type="predicted"/>
<dbReference type="AlphaFoldDB" id="A0A1I2R3I5"/>
<name>A0A1I2R3I5_9HYPH</name>
<dbReference type="Gene3D" id="1.20.120.330">
    <property type="entry name" value="Nucleotidyltransferases domain 2"/>
    <property type="match status" value="1"/>
</dbReference>
<gene>
    <name evidence="1" type="ORF">SAMN05192565_10243</name>
</gene>